<accession>A0ABW4URJ1</accession>
<dbReference type="PROSITE" id="PS50075">
    <property type="entry name" value="CARRIER"/>
    <property type="match status" value="1"/>
</dbReference>
<dbReference type="SUPFAM" id="SSF56801">
    <property type="entry name" value="Acetyl-CoA synthetase-like"/>
    <property type="match status" value="1"/>
</dbReference>
<keyword evidence="6" id="KW-0045">Antibiotic biosynthesis</keyword>
<dbReference type="Gene3D" id="1.10.1200.10">
    <property type="entry name" value="ACP-like"/>
    <property type="match status" value="1"/>
</dbReference>
<protein>
    <submittedName>
        <fullName evidence="9">Non-ribosomal peptide synthetase</fullName>
    </submittedName>
</protein>
<dbReference type="InterPro" id="IPR000873">
    <property type="entry name" value="AMP-dep_synth/lig_dom"/>
</dbReference>
<dbReference type="Gene3D" id="3.40.50.980">
    <property type="match status" value="2"/>
</dbReference>
<keyword evidence="7" id="KW-0511">Multifunctional enzyme</keyword>
<comment type="similarity">
    <text evidence="2">Belongs to the ATP-dependent AMP-binding enzyme family.</text>
</comment>
<dbReference type="Pfam" id="PF00501">
    <property type="entry name" value="AMP-binding"/>
    <property type="match status" value="1"/>
</dbReference>
<dbReference type="SUPFAM" id="SSF47336">
    <property type="entry name" value="ACP-like"/>
    <property type="match status" value="1"/>
</dbReference>
<dbReference type="InterPro" id="IPR020845">
    <property type="entry name" value="AMP-binding_CS"/>
</dbReference>
<dbReference type="NCBIfam" id="TIGR01733">
    <property type="entry name" value="AA-adenyl-dom"/>
    <property type="match status" value="1"/>
</dbReference>
<dbReference type="InterPro" id="IPR001242">
    <property type="entry name" value="Condensation_dom"/>
</dbReference>
<comment type="cofactor">
    <cofactor evidence="1">
        <name>pantetheine 4'-phosphate</name>
        <dbReference type="ChEBI" id="CHEBI:47942"/>
    </cofactor>
</comment>
<dbReference type="InterPro" id="IPR009081">
    <property type="entry name" value="PP-bd_ACP"/>
</dbReference>
<evidence type="ECO:0000256" key="3">
    <source>
        <dbReference type="ARBA" id="ARBA00022450"/>
    </source>
</evidence>
<evidence type="ECO:0000313" key="9">
    <source>
        <dbReference type="EMBL" id="MFD1990033.1"/>
    </source>
</evidence>
<dbReference type="RefSeq" id="WP_204823744.1">
    <property type="nucleotide sequence ID" value="NZ_JBHUGF010000010.1"/>
</dbReference>
<comment type="caution">
    <text evidence="9">The sequence shown here is derived from an EMBL/GenBank/DDBJ whole genome shotgun (WGS) entry which is preliminary data.</text>
</comment>
<keyword evidence="3" id="KW-0596">Phosphopantetheine</keyword>
<evidence type="ECO:0000256" key="2">
    <source>
        <dbReference type="ARBA" id="ARBA00006432"/>
    </source>
</evidence>
<evidence type="ECO:0000256" key="6">
    <source>
        <dbReference type="ARBA" id="ARBA00023194"/>
    </source>
</evidence>
<dbReference type="PANTHER" id="PTHR45527">
    <property type="entry name" value="NONRIBOSOMAL PEPTIDE SYNTHETASE"/>
    <property type="match status" value="1"/>
</dbReference>
<sequence length="1490" mass="170655">MSTSACYETSSVQRRLFTLQQFNPQSTAYNLPAVFKVQGRLNITKFEQAVKVLVERHESMRTTFIVDLDTNEILQNVLENIHFSINYITCTEDELEATLKNIIQPFDLAQAPLFRIHVLCISDEEQYLCFDIHHIVADGTSIQNIMKEIVCLYNDLPLSPVEVQYVDYVMWQNDLFANGEMDFQENYWLEQLKGELPVLDLQTDYARPSVRNGSGHTLYFELNTEVVQQIRQLAQQAGSTLFMVLLAIYSSILYRHTDQDDLIIGTPIAGRRSTELESVIGMFVNTLALRIRPTGEMTFRELLHQVKQTTLSAYDHQDYPLDLIVEKLNIPRTSGRNPIFDTMFVLQNMSMQAVELDGLRFSPYPQQHSSAKFDISLEINEEGDQLKGKLEYSSELFALDTMERMVSQFVRITSQIAVQPDLPLHQLQLLNTAEEQKLLQQFNDHASDYPLYTIDQLFEEQVIRYPENTAISYNGKIYTYRELNERANSLARLLQTKGVIPGSAVGIIAERSLELIVGIVAVSKAGAAYVPIEPDYPAERIQHMLTDSGSQWLLVQGEYAYHKEDMCIIDLLDSAVYTQDYTNLELNNNPENTAIIIFTSGTTGRPKGILIKHKGISRLVKNTNYVNLDQHTRMLQTCALGFDVFTFETWAPLLHGGTLYLTDKSTYLDATRLKPFLLEHDINIMVPTTALFNHLISEDVTLFNSLQTVIVAGEAMSASHAQLLMQQQAKVTLINGYGPAESTSYTTAYQVTIDDQHSVPIGKPISNTTCYVVDRYDQPVPIGVVGELLIGGAGIAGGYANRIDLTTEKFIIIPHLETGILYRTGDLVKWRADGNLIYIGRRDDQIKIRGYRIELEEIKQQILSLPCIREAVIVPIKEKEQETRICAYYTANGIPDITDLRSKLQQKLPEFMVPQLYMQLENMPLSANHKINLKQLPIPEQPKVNHNSLSLSEQQFKDELEQTIGAVWSEVLEIPEIGANDHFFEMGGHSLKAVLIIAKLRKVLEVDIGIEDIFNQPTVREMADQLRYRQQEKAIQPQLIEKREFYPATSQQTRFFVMEKMKRKSDTSNNITDAQWILGPLDIQQFKKVGKQVMARHESLRLSHKLIGEQVFFKIHDNLELPFQLIKATEEEMPQLIQQFIRPYDLSQPPLFRIGLIQIHPEKHLLLFDIHHSIADGFSLGLLAKEFINLLAGNTLSPLPFQYKEYAAWQQSIQQSESWKRQEQYWLNTLNGDIPQLQLPLDYIRPVEQSYEGAFQKLVVDQETTMQLKQLAIKTNTTLYMLLLTAYFTLLHYYSGDEDIVIGIPVAGRNQAEFQQLIGMFVNTIVLRNQPVPDKTFYRLLMEVRQHTLEAFNHQDYPLDLLLEKLEIQPVADRNPLFQTLFVLQNMDIPLLQAKELDFQPYVYEQHTNIIDLSLIITEKDEELICTFEYGIHLFQEDTIRGIAEHFTSLLSVLTTTDIDHTLADLYTIVAPARDQVEVSPDWLTDTFSF</sequence>
<dbReference type="InterPro" id="IPR010071">
    <property type="entry name" value="AA_adenyl_dom"/>
</dbReference>
<keyword evidence="5" id="KW-0677">Repeat</keyword>
<dbReference type="Gene3D" id="3.30.300.30">
    <property type="match status" value="1"/>
</dbReference>
<evidence type="ECO:0000256" key="7">
    <source>
        <dbReference type="ARBA" id="ARBA00023268"/>
    </source>
</evidence>
<dbReference type="Gene3D" id="3.30.559.10">
    <property type="entry name" value="Chloramphenicol acetyltransferase-like domain"/>
    <property type="match status" value="2"/>
</dbReference>
<dbReference type="SUPFAM" id="SSF52777">
    <property type="entry name" value="CoA-dependent acyltransferases"/>
    <property type="match status" value="4"/>
</dbReference>
<dbReference type="Proteomes" id="UP001597403">
    <property type="component" value="Unassembled WGS sequence"/>
</dbReference>
<dbReference type="CDD" id="cd19531">
    <property type="entry name" value="LCL_NRPS-like"/>
    <property type="match status" value="2"/>
</dbReference>
<evidence type="ECO:0000256" key="5">
    <source>
        <dbReference type="ARBA" id="ARBA00022737"/>
    </source>
</evidence>
<feature type="domain" description="Carrier" evidence="8">
    <location>
        <begin position="955"/>
        <end position="1030"/>
    </location>
</feature>
<name>A0ABW4URJ1_9BACL</name>
<reference evidence="10" key="1">
    <citation type="journal article" date="2019" name="Int. J. Syst. Evol. Microbiol.">
        <title>The Global Catalogue of Microorganisms (GCM) 10K type strain sequencing project: providing services to taxonomists for standard genome sequencing and annotation.</title>
        <authorList>
            <consortium name="The Broad Institute Genomics Platform"/>
            <consortium name="The Broad Institute Genome Sequencing Center for Infectious Disease"/>
            <person name="Wu L."/>
            <person name="Ma J."/>
        </authorList>
    </citation>
    <scope>NUCLEOTIDE SEQUENCE [LARGE SCALE GENOMIC DNA]</scope>
    <source>
        <strain evidence="10">CGMCC 1.15067</strain>
    </source>
</reference>
<dbReference type="Gene3D" id="3.30.559.30">
    <property type="entry name" value="Nonribosomal peptide synthetase, condensation domain"/>
    <property type="match status" value="2"/>
</dbReference>
<dbReference type="InterPro" id="IPR020806">
    <property type="entry name" value="PKS_PP-bd"/>
</dbReference>
<dbReference type="Gene3D" id="2.30.38.10">
    <property type="entry name" value="Luciferase, Domain 3"/>
    <property type="match status" value="1"/>
</dbReference>
<dbReference type="InterPro" id="IPR023213">
    <property type="entry name" value="CAT-like_dom_sf"/>
</dbReference>
<dbReference type="PROSITE" id="PS00012">
    <property type="entry name" value="PHOSPHOPANTETHEINE"/>
    <property type="match status" value="1"/>
</dbReference>
<gene>
    <name evidence="9" type="ORF">ACFSGI_08685</name>
</gene>
<dbReference type="PROSITE" id="PS00455">
    <property type="entry name" value="AMP_BINDING"/>
    <property type="match status" value="1"/>
</dbReference>
<organism evidence="9 10">
    <name type="scientific">Paenibacillus nicotianae</name>
    <dbReference type="NCBI Taxonomy" id="1526551"/>
    <lineage>
        <taxon>Bacteria</taxon>
        <taxon>Bacillati</taxon>
        <taxon>Bacillota</taxon>
        <taxon>Bacilli</taxon>
        <taxon>Bacillales</taxon>
        <taxon>Paenibacillaceae</taxon>
        <taxon>Paenibacillus</taxon>
    </lineage>
</organism>
<dbReference type="InterPro" id="IPR045851">
    <property type="entry name" value="AMP-bd_C_sf"/>
</dbReference>
<dbReference type="CDD" id="cd12117">
    <property type="entry name" value="A_NRPS_Srf_like"/>
    <property type="match status" value="1"/>
</dbReference>
<dbReference type="PANTHER" id="PTHR45527:SF1">
    <property type="entry name" value="FATTY ACID SYNTHASE"/>
    <property type="match status" value="1"/>
</dbReference>
<evidence type="ECO:0000256" key="4">
    <source>
        <dbReference type="ARBA" id="ARBA00022553"/>
    </source>
</evidence>
<dbReference type="Pfam" id="PF00550">
    <property type="entry name" value="PP-binding"/>
    <property type="match status" value="1"/>
</dbReference>
<evidence type="ECO:0000256" key="1">
    <source>
        <dbReference type="ARBA" id="ARBA00001957"/>
    </source>
</evidence>
<dbReference type="SMART" id="SM00823">
    <property type="entry name" value="PKS_PP"/>
    <property type="match status" value="1"/>
</dbReference>
<dbReference type="Pfam" id="PF00668">
    <property type="entry name" value="Condensation"/>
    <property type="match status" value="2"/>
</dbReference>
<dbReference type="InterPro" id="IPR006162">
    <property type="entry name" value="Ppantetheine_attach_site"/>
</dbReference>
<proteinExistence type="inferred from homology"/>
<keyword evidence="4" id="KW-0597">Phosphoprotein</keyword>
<evidence type="ECO:0000313" key="10">
    <source>
        <dbReference type="Proteomes" id="UP001597403"/>
    </source>
</evidence>
<keyword evidence="10" id="KW-1185">Reference proteome</keyword>
<dbReference type="InterPro" id="IPR036736">
    <property type="entry name" value="ACP-like_sf"/>
</dbReference>
<evidence type="ECO:0000259" key="8">
    <source>
        <dbReference type="PROSITE" id="PS50075"/>
    </source>
</evidence>
<dbReference type="EMBL" id="JBHUGF010000010">
    <property type="protein sequence ID" value="MFD1990033.1"/>
    <property type="molecule type" value="Genomic_DNA"/>
</dbReference>